<dbReference type="InterPro" id="IPR029071">
    <property type="entry name" value="Ubiquitin-like_domsf"/>
</dbReference>
<gene>
    <name evidence="2" type="ORF">PLEPLA_LOCUS33951</name>
</gene>
<dbReference type="EMBL" id="CADEAL010003909">
    <property type="protein sequence ID" value="CAB1446213.1"/>
    <property type="molecule type" value="Genomic_DNA"/>
</dbReference>
<dbReference type="InterPro" id="IPR002110">
    <property type="entry name" value="Ankyrin_rpt"/>
</dbReference>
<dbReference type="CDD" id="cd17050">
    <property type="entry name" value="Ubl1_ANKUB1"/>
    <property type="match status" value="1"/>
</dbReference>
<accession>A0A9N7Z1D3</accession>
<evidence type="ECO:0000313" key="3">
    <source>
        <dbReference type="Proteomes" id="UP001153269"/>
    </source>
</evidence>
<evidence type="ECO:0008006" key="4">
    <source>
        <dbReference type="Google" id="ProtNLM"/>
    </source>
</evidence>
<feature type="region of interest" description="Disordered" evidence="1">
    <location>
        <begin position="1"/>
        <end position="55"/>
    </location>
</feature>
<comment type="caution">
    <text evidence="2">The sequence shown here is derived from an EMBL/GenBank/DDBJ whole genome shotgun (WGS) entry which is preliminary data.</text>
</comment>
<dbReference type="PANTHER" id="PTHR46885">
    <property type="entry name" value="PROTEIN ANKUB1"/>
    <property type="match status" value="1"/>
</dbReference>
<proteinExistence type="predicted"/>
<sequence length="577" mass="65085">MLEESQIPVRVVVPPHPPHYPNPPHNSCPLPNNDSEKLPTLHTAPSHQSATEEPYRRRTDVLTMRVLVYFEGSCEPFDIPSDQTVGSMKQMLKETFLVQLSDDKQVRRYLELSYGGAALQDSWALCDVGVTSRSAIRCLIKNERRPMMQVFNAVTGKMLPVTGSEALLRMSVAGLKTMVSVQSRLPVSTFRLSSLTDVQLFDCNQLQDYAISVGTTLRLDTWDGWVEFLHGCILGQRLKVKSHLSEERSVMRFQLRVALYIAASLGHLDLAGWLLEKGVHSDEPVGVHPYRQWCHQTAHQDAGKSPIHAAAEGGQLLILKLFISRNLLSLACRDPVGRDPLKVALQHAHRDCVRYLANKLCSVVSLPNISLPMRIYHQTKRWVSLGQRKVASSPFQYTSSPFKGRVGDMLLVDGFNQPQMSSKSRRAETKPRKRNRVKAVQHLPPISRSLPSKRAPQQLPSVQSVNDFKKTQKRWKQDVKHRDDDTWIKTKEGDNRFTRLPPVTRGGPPNSVFVGSPLKSSSVLTASLESFSQHCGRTPRENAIHYLNIARTFTEKPWLKQLSIAQTLVRKQLQAMD</sequence>
<reference evidence="2" key="1">
    <citation type="submission" date="2020-03" db="EMBL/GenBank/DDBJ databases">
        <authorList>
            <person name="Weist P."/>
        </authorList>
    </citation>
    <scope>NUCLEOTIDE SEQUENCE</scope>
</reference>
<dbReference type="AlphaFoldDB" id="A0A9N7Z1D3"/>
<dbReference type="SUPFAM" id="SSF54236">
    <property type="entry name" value="Ubiquitin-like"/>
    <property type="match status" value="1"/>
</dbReference>
<organism evidence="2 3">
    <name type="scientific">Pleuronectes platessa</name>
    <name type="common">European plaice</name>
    <dbReference type="NCBI Taxonomy" id="8262"/>
    <lineage>
        <taxon>Eukaryota</taxon>
        <taxon>Metazoa</taxon>
        <taxon>Chordata</taxon>
        <taxon>Craniata</taxon>
        <taxon>Vertebrata</taxon>
        <taxon>Euteleostomi</taxon>
        <taxon>Actinopterygii</taxon>
        <taxon>Neopterygii</taxon>
        <taxon>Teleostei</taxon>
        <taxon>Neoteleostei</taxon>
        <taxon>Acanthomorphata</taxon>
        <taxon>Carangaria</taxon>
        <taxon>Pleuronectiformes</taxon>
        <taxon>Pleuronectoidei</taxon>
        <taxon>Pleuronectidae</taxon>
        <taxon>Pleuronectes</taxon>
    </lineage>
</organism>
<dbReference type="InterPro" id="IPR036770">
    <property type="entry name" value="Ankyrin_rpt-contain_sf"/>
</dbReference>
<dbReference type="Proteomes" id="UP001153269">
    <property type="component" value="Unassembled WGS sequence"/>
</dbReference>
<feature type="region of interest" description="Disordered" evidence="1">
    <location>
        <begin position="417"/>
        <end position="438"/>
    </location>
</feature>
<dbReference type="SUPFAM" id="SSF48403">
    <property type="entry name" value="Ankyrin repeat"/>
    <property type="match status" value="1"/>
</dbReference>
<dbReference type="PANTHER" id="PTHR46885:SF1">
    <property type="entry name" value="PROTEIN ANKUB1"/>
    <property type="match status" value="1"/>
</dbReference>
<protein>
    <recommendedName>
        <fullName evidence="4">Ankyrin repeat and ubiquitin domain containing 1</fullName>
    </recommendedName>
</protein>
<dbReference type="Gene3D" id="1.25.40.20">
    <property type="entry name" value="Ankyrin repeat-containing domain"/>
    <property type="match status" value="1"/>
</dbReference>
<evidence type="ECO:0000256" key="1">
    <source>
        <dbReference type="SAM" id="MobiDB-lite"/>
    </source>
</evidence>
<dbReference type="Pfam" id="PF12796">
    <property type="entry name" value="Ank_2"/>
    <property type="match status" value="1"/>
</dbReference>
<evidence type="ECO:0000313" key="2">
    <source>
        <dbReference type="EMBL" id="CAB1446213.1"/>
    </source>
</evidence>
<dbReference type="InterPro" id="IPR042788">
    <property type="entry name" value="ANKUB1"/>
</dbReference>
<name>A0A9N7Z1D3_PLEPL</name>
<dbReference type="SMART" id="SM00248">
    <property type="entry name" value="ANK"/>
    <property type="match status" value="3"/>
</dbReference>
<feature type="compositionally biased region" description="Pro residues" evidence="1">
    <location>
        <begin position="14"/>
        <end position="26"/>
    </location>
</feature>
<keyword evidence="3" id="KW-1185">Reference proteome</keyword>